<comment type="caution">
    <text evidence="2">The sequence shown here is derived from an EMBL/GenBank/DDBJ whole genome shotgun (WGS) entry which is preliminary data.</text>
</comment>
<feature type="domain" description="VOC" evidence="1">
    <location>
        <begin position="1"/>
        <end position="125"/>
    </location>
</feature>
<dbReference type="RefSeq" id="WP_034626169.1">
    <property type="nucleotide sequence ID" value="NZ_BJLR01000015.1"/>
</dbReference>
<dbReference type="EMBL" id="BJLR01000015">
    <property type="protein sequence ID" value="GEA87453.1"/>
    <property type="molecule type" value="Genomic_DNA"/>
</dbReference>
<protein>
    <submittedName>
        <fullName evidence="2">Glycosylase</fullName>
    </submittedName>
</protein>
<evidence type="ECO:0000259" key="1">
    <source>
        <dbReference type="PROSITE" id="PS51819"/>
    </source>
</evidence>
<dbReference type="Proteomes" id="UP000317046">
    <property type="component" value="Unassembled WGS sequence"/>
</dbReference>
<dbReference type="AlphaFoldDB" id="A0A4Y3KTV7"/>
<dbReference type="InterPro" id="IPR004360">
    <property type="entry name" value="Glyas_Fos-R_dOase_dom"/>
</dbReference>
<dbReference type="Gene3D" id="3.10.180.10">
    <property type="entry name" value="2,3-Dihydroxybiphenyl 1,2-Dioxygenase, domain 1"/>
    <property type="match status" value="1"/>
</dbReference>
<evidence type="ECO:0000313" key="2">
    <source>
        <dbReference type="EMBL" id="GEA87453.1"/>
    </source>
</evidence>
<organism evidence="2 3">
    <name type="scientific">Cellulomonas cellasea</name>
    <dbReference type="NCBI Taxonomy" id="43670"/>
    <lineage>
        <taxon>Bacteria</taxon>
        <taxon>Bacillati</taxon>
        <taxon>Actinomycetota</taxon>
        <taxon>Actinomycetes</taxon>
        <taxon>Micrococcales</taxon>
        <taxon>Cellulomonadaceae</taxon>
        <taxon>Cellulomonas</taxon>
    </lineage>
</organism>
<gene>
    <name evidence="2" type="ORF">CCE01nite_14020</name>
</gene>
<dbReference type="Pfam" id="PF00903">
    <property type="entry name" value="Glyoxalase"/>
    <property type="match status" value="1"/>
</dbReference>
<dbReference type="PANTHER" id="PTHR34109:SF1">
    <property type="entry name" value="VOC DOMAIN-CONTAINING PROTEIN"/>
    <property type="match status" value="1"/>
</dbReference>
<dbReference type="InterPro" id="IPR037523">
    <property type="entry name" value="VOC_core"/>
</dbReference>
<dbReference type="SUPFAM" id="SSF54593">
    <property type="entry name" value="Glyoxalase/Bleomycin resistance protein/Dihydroxybiphenyl dioxygenase"/>
    <property type="match status" value="1"/>
</dbReference>
<proteinExistence type="predicted"/>
<reference evidence="2" key="1">
    <citation type="submission" date="2019-06" db="EMBL/GenBank/DDBJ databases">
        <title>Whole genome shotgun sequence of Cellulomonas cellasea NBRC 3753.</title>
        <authorList>
            <person name="Hosoyama A."/>
            <person name="Uohara A."/>
            <person name="Ohji S."/>
            <person name="Ichikawa N."/>
        </authorList>
    </citation>
    <scope>NUCLEOTIDE SEQUENCE [LARGE SCALE GENOMIC DNA]</scope>
    <source>
        <strain evidence="2">NBRC 3753</strain>
    </source>
</reference>
<name>A0A4Y3KTV7_9CELL</name>
<sequence length="127" mass="13858">MTRMVPYLTVHDGAAAIEFYAAAFGAKETGERYDEEDGRIGFVALEIDGEPLYLSDENHEYGAYAPRTLGHGTSSVVLHVGDADATYARAVAVGGTVDREPRDQGDERRGWLFDPFGHHWAICSPLG</sequence>
<dbReference type="PANTHER" id="PTHR34109">
    <property type="entry name" value="BNAUNNG04460D PROTEIN-RELATED"/>
    <property type="match status" value="1"/>
</dbReference>
<dbReference type="InterPro" id="IPR029068">
    <property type="entry name" value="Glyas_Bleomycin-R_OHBP_Dase"/>
</dbReference>
<dbReference type="PROSITE" id="PS51819">
    <property type="entry name" value="VOC"/>
    <property type="match status" value="1"/>
</dbReference>
<keyword evidence="3" id="KW-1185">Reference proteome</keyword>
<accession>A0A4Y3KTV7</accession>
<evidence type="ECO:0000313" key="3">
    <source>
        <dbReference type="Proteomes" id="UP000317046"/>
    </source>
</evidence>